<gene>
    <name evidence="2" type="ORF">CYD53_103257</name>
</gene>
<dbReference type="EMBL" id="PQFZ01000003">
    <property type="protein sequence ID" value="POR54155.1"/>
    <property type="molecule type" value="Genomic_DNA"/>
</dbReference>
<reference evidence="2 3" key="1">
    <citation type="submission" date="2018-01" db="EMBL/GenBank/DDBJ databases">
        <title>Genomic Encyclopedia of Type Strains, Phase III (KMG-III): the genomes of soil and plant-associated and newly described type strains.</title>
        <authorList>
            <person name="Whitman W."/>
        </authorList>
    </citation>
    <scope>NUCLEOTIDE SEQUENCE [LARGE SCALE GENOMIC DNA]</scope>
    <source>
        <strain evidence="2 3">1131</strain>
    </source>
</reference>
<dbReference type="InterPro" id="IPR006680">
    <property type="entry name" value="Amidohydro-rel"/>
</dbReference>
<dbReference type="Gene3D" id="2.30.40.10">
    <property type="entry name" value="Urease, subunit C, domain 1"/>
    <property type="match status" value="1"/>
</dbReference>
<dbReference type="AlphaFoldDB" id="A0A2S4MHP8"/>
<dbReference type="NCBIfam" id="NF011987">
    <property type="entry name" value="PRK15446.2-3"/>
    <property type="match status" value="1"/>
</dbReference>
<accession>A0A2S4MHP8</accession>
<dbReference type="Pfam" id="PF01979">
    <property type="entry name" value="Amidohydro_1"/>
    <property type="match status" value="1"/>
</dbReference>
<protein>
    <submittedName>
        <fullName evidence="2">Alpha-D-ribose 1-methylphosphonate 5-triphosphate diphosphatase</fullName>
    </submittedName>
</protein>
<dbReference type="InterPro" id="IPR032466">
    <property type="entry name" value="Metal_Hydrolase"/>
</dbReference>
<proteinExistence type="predicted"/>
<dbReference type="PIRSF" id="PIRSF038971">
    <property type="entry name" value="PhnM"/>
    <property type="match status" value="1"/>
</dbReference>
<dbReference type="PANTHER" id="PTHR43135:SF3">
    <property type="entry name" value="ALPHA-D-RIBOSE 1-METHYLPHOSPHONATE 5-TRIPHOSPHATE DIPHOSPHATASE"/>
    <property type="match status" value="1"/>
</dbReference>
<keyword evidence="3" id="KW-1185">Reference proteome</keyword>
<dbReference type="InterPro" id="IPR011059">
    <property type="entry name" value="Metal-dep_hydrolase_composite"/>
</dbReference>
<organism evidence="2 3">
    <name type="scientific">Bosea psychrotolerans</name>
    <dbReference type="NCBI Taxonomy" id="1871628"/>
    <lineage>
        <taxon>Bacteria</taxon>
        <taxon>Pseudomonadati</taxon>
        <taxon>Pseudomonadota</taxon>
        <taxon>Alphaproteobacteria</taxon>
        <taxon>Hyphomicrobiales</taxon>
        <taxon>Boseaceae</taxon>
        <taxon>Bosea</taxon>
    </lineage>
</organism>
<dbReference type="GO" id="GO:0019700">
    <property type="term" value="P:organic phosphonate catabolic process"/>
    <property type="evidence" value="ECO:0007669"/>
    <property type="project" value="InterPro"/>
</dbReference>
<dbReference type="SUPFAM" id="SSF51338">
    <property type="entry name" value="Composite domain of metallo-dependent hydrolases"/>
    <property type="match status" value="1"/>
</dbReference>
<evidence type="ECO:0000313" key="3">
    <source>
        <dbReference type="Proteomes" id="UP000236919"/>
    </source>
</evidence>
<dbReference type="Proteomes" id="UP000236919">
    <property type="component" value="Unassembled WGS sequence"/>
</dbReference>
<sequence>MSIEIAGGRALLEELVEADIVVVGGRIAEPGAPAPAGALRLDASGLLVLPGIVDCHGDAFERHIMPRPGVSFDIDLALRDADRAMLANGITTAFHGVTWSWEPGLRGADNARSLIEAMARLAPELGADTRFHLRHETFNLDAEAEILDWLATGRVGVLAFNDHTEGLLKEGVRPSKVAKMVERTGLSSADFMTLAEAVYSRRDEVAGSVSRLAQAALEAGVPTLSHDDMTPQMRAWYRSLGVRVAEFPIDAATAREAAAHGEAIVFGAPNVVRGGSHLGCPGAEDMVRQGLCTILASDYYYPALALAPFVLARKGAAVFTEAWKLVSQAPAQALGLHDRGVIAPGKRADLILVAEGPQPRVVATIAGGRLVHLADQSILA</sequence>
<dbReference type="OrthoDB" id="9785413at2"/>
<dbReference type="GO" id="GO:0016810">
    <property type="term" value="F:hydrolase activity, acting on carbon-nitrogen (but not peptide) bonds"/>
    <property type="evidence" value="ECO:0007669"/>
    <property type="project" value="InterPro"/>
</dbReference>
<evidence type="ECO:0000259" key="1">
    <source>
        <dbReference type="Pfam" id="PF01979"/>
    </source>
</evidence>
<dbReference type="PANTHER" id="PTHR43135">
    <property type="entry name" value="ALPHA-D-RIBOSE 1-METHYLPHOSPHONATE 5-TRIPHOSPHATE DIPHOSPHATASE"/>
    <property type="match status" value="1"/>
</dbReference>
<dbReference type="NCBIfam" id="NF011990">
    <property type="entry name" value="PRK15446.2-6"/>
    <property type="match status" value="1"/>
</dbReference>
<feature type="domain" description="Amidohydrolase-related" evidence="1">
    <location>
        <begin position="276"/>
        <end position="371"/>
    </location>
</feature>
<comment type="caution">
    <text evidence="2">The sequence shown here is derived from an EMBL/GenBank/DDBJ whole genome shotgun (WGS) entry which is preliminary data.</text>
</comment>
<dbReference type="SUPFAM" id="SSF51556">
    <property type="entry name" value="Metallo-dependent hydrolases"/>
    <property type="match status" value="1"/>
</dbReference>
<dbReference type="InterPro" id="IPR051781">
    <property type="entry name" value="Metallo-dep_Hydrolase"/>
</dbReference>
<evidence type="ECO:0000313" key="2">
    <source>
        <dbReference type="EMBL" id="POR54155.1"/>
    </source>
</evidence>
<dbReference type="InterPro" id="IPR012696">
    <property type="entry name" value="PhnM"/>
</dbReference>
<dbReference type="Gene3D" id="3.20.20.140">
    <property type="entry name" value="Metal-dependent hydrolases"/>
    <property type="match status" value="2"/>
</dbReference>
<name>A0A2S4MHP8_9HYPH</name>